<keyword evidence="4" id="KW-1185">Reference proteome</keyword>
<comment type="caution">
    <text evidence="3">The sequence shown here is derived from an EMBL/GenBank/DDBJ whole genome shotgun (WGS) entry which is preliminary data.</text>
</comment>
<evidence type="ECO:0000259" key="2">
    <source>
        <dbReference type="Pfam" id="PF25534"/>
    </source>
</evidence>
<gene>
    <name evidence="3" type="ORF">FB45DRAFT_732843</name>
</gene>
<dbReference type="InterPro" id="IPR057678">
    <property type="entry name" value="DUF7918"/>
</dbReference>
<reference evidence="3" key="1">
    <citation type="submission" date="2023-03" db="EMBL/GenBank/DDBJ databases">
        <title>Massive genome expansion in bonnet fungi (Mycena s.s.) driven by repeated elements and novel gene families across ecological guilds.</title>
        <authorList>
            <consortium name="Lawrence Berkeley National Laboratory"/>
            <person name="Harder C.B."/>
            <person name="Miyauchi S."/>
            <person name="Viragh M."/>
            <person name="Kuo A."/>
            <person name="Thoen E."/>
            <person name="Andreopoulos B."/>
            <person name="Lu D."/>
            <person name="Skrede I."/>
            <person name="Drula E."/>
            <person name="Henrissat B."/>
            <person name="Morin E."/>
            <person name="Kohler A."/>
            <person name="Barry K."/>
            <person name="LaButti K."/>
            <person name="Morin E."/>
            <person name="Salamov A."/>
            <person name="Lipzen A."/>
            <person name="Mereny Z."/>
            <person name="Hegedus B."/>
            <person name="Baldrian P."/>
            <person name="Stursova M."/>
            <person name="Weitz H."/>
            <person name="Taylor A."/>
            <person name="Grigoriev I.V."/>
            <person name="Nagy L.G."/>
            <person name="Martin F."/>
            <person name="Kauserud H."/>
        </authorList>
    </citation>
    <scope>NUCLEOTIDE SEQUENCE</scope>
    <source>
        <strain evidence="3">9284</strain>
    </source>
</reference>
<name>A0AAD7FZL9_9AGAR</name>
<proteinExistence type="predicted"/>
<dbReference type="AlphaFoldDB" id="A0AAD7FZL9"/>
<feature type="compositionally biased region" description="Acidic residues" evidence="1">
    <location>
        <begin position="229"/>
        <end position="241"/>
    </location>
</feature>
<organism evidence="3 4">
    <name type="scientific">Roridomyces roridus</name>
    <dbReference type="NCBI Taxonomy" id="1738132"/>
    <lineage>
        <taxon>Eukaryota</taxon>
        <taxon>Fungi</taxon>
        <taxon>Dikarya</taxon>
        <taxon>Basidiomycota</taxon>
        <taxon>Agaricomycotina</taxon>
        <taxon>Agaricomycetes</taxon>
        <taxon>Agaricomycetidae</taxon>
        <taxon>Agaricales</taxon>
        <taxon>Marasmiineae</taxon>
        <taxon>Mycenaceae</taxon>
        <taxon>Roridomyces</taxon>
    </lineage>
</organism>
<feature type="region of interest" description="Disordered" evidence="1">
    <location>
        <begin position="137"/>
        <end position="161"/>
    </location>
</feature>
<dbReference type="EMBL" id="JARKIF010000002">
    <property type="protein sequence ID" value="KAJ7646773.1"/>
    <property type="molecule type" value="Genomic_DNA"/>
</dbReference>
<evidence type="ECO:0000313" key="4">
    <source>
        <dbReference type="Proteomes" id="UP001221142"/>
    </source>
</evidence>
<accession>A0AAD7FZL9</accession>
<feature type="domain" description="DUF7918" evidence="2">
    <location>
        <begin position="11"/>
        <end position="209"/>
    </location>
</feature>
<dbReference type="Pfam" id="PF25534">
    <property type="entry name" value="DUF7918"/>
    <property type="match status" value="1"/>
</dbReference>
<evidence type="ECO:0000313" key="3">
    <source>
        <dbReference type="EMBL" id="KAJ7646773.1"/>
    </source>
</evidence>
<feature type="compositionally biased region" description="Basic and acidic residues" evidence="1">
    <location>
        <begin position="243"/>
        <end position="263"/>
    </location>
</feature>
<sequence length="286" mass="31988">MPSSPNGQLSAWITIDDEKLTEYDVHKVGKTMTCWIPSELGKTFSVHWKNDGFKKNPFGEIAVDGIDCAGMVIESNSLPFSAECSGMRGGATYRPFIFSALKLTDDDDFLEQPLNKNFGSIVVRIYPVKFLAPRRRVRGSGASEPGPSLPKLTVHERSKKASAHQITLGTWLTPSRRRRIELRRAGPDVVKFCFKYCPLDLLQANGIAPAPEGSKRLFKRKKTPTPEPESSDEEDEEDLANEAEMRALRTRVKSEPRVIDLTRPKKRVKLEGGRSQPFTGEVIDLT</sequence>
<evidence type="ECO:0000256" key="1">
    <source>
        <dbReference type="SAM" id="MobiDB-lite"/>
    </source>
</evidence>
<dbReference type="PANTHER" id="PTHR36223:SF1">
    <property type="entry name" value="TRANSCRIPTION ELONGATION FACTOR EAF N-TERMINAL DOMAIN-CONTAINING PROTEIN"/>
    <property type="match status" value="1"/>
</dbReference>
<protein>
    <recommendedName>
        <fullName evidence="2">DUF7918 domain-containing protein</fullName>
    </recommendedName>
</protein>
<dbReference type="Proteomes" id="UP001221142">
    <property type="component" value="Unassembled WGS sequence"/>
</dbReference>
<dbReference type="PANTHER" id="PTHR36223">
    <property type="entry name" value="BETA-LACTAMASE-TYPE TRANSPEPTIDASE FOLD DOMAIN CONTAINING PROTEIN"/>
    <property type="match status" value="1"/>
</dbReference>
<feature type="region of interest" description="Disordered" evidence="1">
    <location>
        <begin position="215"/>
        <end position="286"/>
    </location>
</feature>